<evidence type="ECO:0000313" key="1">
    <source>
        <dbReference type="EMBL" id="KHG00614.1"/>
    </source>
</evidence>
<reference evidence="2" key="1">
    <citation type="submission" date="2014-09" db="EMBL/GenBank/DDBJ databases">
        <authorList>
            <person name="Mudge J."/>
            <person name="Ramaraj T."/>
            <person name="Lindquist I.E."/>
            <person name="Bharti A.K."/>
            <person name="Sundararajan A."/>
            <person name="Cameron C.T."/>
            <person name="Woodward J.E."/>
            <person name="May G.D."/>
            <person name="Brubaker C."/>
            <person name="Broadhvest J."/>
            <person name="Wilkins T.A."/>
        </authorList>
    </citation>
    <scope>NUCLEOTIDE SEQUENCE</scope>
    <source>
        <strain evidence="2">cv. AKA8401</strain>
    </source>
</reference>
<dbReference type="AlphaFoldDB" id="A0A0B0MM95"/>
<organism evidence="1 2">
    <name type="scientific">Gossypium arboreum</name>
    <name type="common">Tree cotton</name>
    <name type="synonym">Gossypium nanking</name>
    <dbReference type="NCBI Taxonomy" id="29729"/>
    <lineage>
        <taxon>Eukaryota</taxon>
        <taxon>Viridiplantae</taxon>
        <taxon>Streptophyta</taxon>
        <taxon>Embryophyta</taxon>
        <taxon>Tracheophyta</taxon>
        <taxon>Spermatophyta</taxon>
        <taxon>Magnoliopsida</taxon>
        <taxon>eudicotyledons</taxon>
        <taxon>Gunneridae</taxon>
        <taxon>Pentapetalae</taxon>
        <taxon>rosids</taxon>
        <taxon>malvids</taxon>
        <taxon>Malvales</taxon>
        <taxon>Malvaceae</taxon>
        <taxon>Malvoideae</taxon>
        <taxon>Gossypium</taxon>
    </lineage>
</organism>
<gene>
    <name evidence="1" type="ORF">F383_39047</name>
</gene>
<accession>A0A0B0MM95</accession>
<name>A0A0B0MM95_GOSAR</name>
<keyword evidence="2" id="KW-1185">Reference proteome</keyword>
<comment type="caution">
    <text evidence="1">The sequence shown here is derived from an EMBL/GenBank/DDBJ whole genome shotgun (WGS) entry which is preliminary data.</text>
</comment>
<dbReference type="EMBL" id="JRRC01138990">
    <property type="protein sequence ID" value="KHG00614.1"/>
    <property type="molecule type" value="Genomic_DNA"/>
</dbReference>
<protein>
    <submittedName>
        <fullName evidence="1">Uncharacterized protein</fullName>
    </submittedName>
</protein>
<evidence type="ECO:0000313" key="2">
    <source>
        <dbReference type="Proteomes" id="UP000032142"/>
    </source>
</evidence>
<sequence length="29" mass="3478">MSSSRFGQFVPFWLFLAPFDSWCSLEYKT</sequence>
<dbReference type="Proteomes" id="UP000032142">
    <property type="component" value="Unassembled WGS sequence"/>
</dbReference>
<proteinExistence type="predicted"/>